<feature type="compositionally biased region" description="Polar residues" evidence="1">
    <location>
        <begin position="1159"/>
        <end position="1173"/>
    </location>
</feature>
<feature type="compositionally biased region" description="Low complexity" evidence="1">
    <location>
        <begin position="1189"/>
        <end position="1199"/>
    </location>
</feature>
<feature type="compositionally biased region" description="Basic and acidic residues" evidence="1">
    <location>
        <begin position="1396"/>
        <end position="1423"/>
    </location>
</feature>
<reference evidence="2" key="1">
    <citation type="journal article" date="2015" name="PLoS ONE">
        <title>Comprehensive Evaluation of Toxoplasma gondii VEG and Neospora caninum LIV Genomes with Tachyzoite Stage Transcriptome and Proteome Defines Novel Transcript Features.</title>
        <authorList>
            <person name="Ramaprasad A."/>
            <person name="Mourier T."/>
            <person name="Naeem R."/>
            <person name="Malas T.B."/>
            <person name="Moussa E."/>
            <person name="Panigrahi A."/>
            <person name="Vermont S.J."/>
            <person name="Otto T.D."/>
            <person name="Wastling J."/>
            <person name="Pain A."/>
        </authorList>
    </citation>
    <scope>NUCLEOTIDE SEQUENCE</scope>
    <source>
        <strain evidence="2">Liverpool</strain>
    </source>
</reference>
<feature type="compositionally biased region" description="Basic and acidic residues" evidence="1">
    <location>
        <begin position="289"/>
        <end position="309"/>
    </location>
</feature>
<feature type="compositionally biased region" description="Low complexity" evidence="1">
    <location>
        <begin position="18"/>
        <end position="30"/>
    </location>
</feature>
<feature type="region of interest" description="Disordered" evidence="1">
    <location>
        <begin position="1152"/>
        <end position="1231"/>
    </location>
</feature>
<feature type="compositionally biased region" description="Acidic residues" evidence="1">
    <location>
        <begin position="1557"/>
        <end position="1568"/>
    </location>
</feature>
<proteinExistence type="predicted"/>
<feature type="compositionally biased region" description="Basic and acidic residues" evidence="1">
    <location>
        <begin position="666"/>
        <end position="677"/>
    </location>
</feature>
<feature type="compositionally biased region" description="Polar residues" evidence="1">
    <location>
        <begin position="947"/>
        <end position="963"/>
    </location>
</feature>
<feature type="compositionally biased region" description="Basic and acidic residues" evidence="1">
    <location>
        <begin position="1299"/>
        <end position="1311"/>
    </location>
</feature>
<feature type="compositionally biased region" description="Basic and acidic residues" evidence="1">
    <location>
        <begin position="998"/>
        <end position="1020"/>
    </location>
</feature>
<feature type="compositionally biased region" description="Pro residues" evidence="1">
    <location>
        <begin position="1200"/>
        <end position="1209"/>
    </location>
</feature>
<organism evidence="2">
    <name type="scientific">Neospora caninum (strain Liverpool)</name>
    <dbReference type="NCBI Taxonomy" id="572307"/>
    <lineage>
        <taxon>Eukaryota</taxon>
        <taxon>Sar</taxon>
        <taxon>Alveolata</taxon>
        <taxon>Apicomplexa</taxon>
        <taxon>Conoidasida</taxon>
        <taxon>Coccidia</taxon>
        <taxon>Eucoccidiorida</taxon>
        <taxon>Eimeriorina</taxon>
        <taxon>Sarcocystidae</taxon>
        <taxon>Neospora</taxon>
    </lineage>
</organism>
<feature type="compositionally biased region" description="Basic and acidic residues" evidence="1">
    <location>
        <begin position="164"/>
        <end position="188"/>
    </location>
</feature>
<feature type="region of interest" description="Disordered" evidence="1">
    <location>
        <begin position="807"/>
        <end position="967"/>
    </location>
</feature>
<feature type="region of interest" description="Disordered" evidence="1">
    <location>
        <begin position="289"/>
        <end position="325"/>
    </location>
</feature>
<feature type="region of interest" description="Disordered" evidence="1">
    <location>
        <begin position="650"/>
        <end position="688"/>
    </location>
</feature>
<feature type="compositionally biased region" description="Polar residues" evidence="1">
    <location>
        <begin position="650"/>
        <end position="661"/>
    </location>
</feature>
<feature type="region of interest" description="Disordered" evidence="1">
    <location>
        <begin position="1270"/>
        <end position="1335"/>
    </location>
</feature>
<gene>
    <name evidence="2" type="ORF">BN1204_045470</name>
</gene>
<feature type="region of interest" description="Disordered" evidence="1">
    <location>
        <begin position="15"/>
        <end position="133"/>
    </location>
</feature>
<feature type="region of interest" description="Disordered" evidence="1">
    <location>
        <begin position="164"/>
        <end position="189"/>
    </location>
</feature>
<feature type="compositionally biased region" description="Basic and acidic residues" evidence="1">
    <location>
        <begin position="120"/>
        <end position="129"/>
    </location>
</feature>
<name>A0A0F7UG06_NEOCL</name>
<feature type="compositionally biased region" description="Basic and acidic residues" evidence="1">
    <location>
        <begin position="1103"/>
        <end position="1117"/>
    </location>
</feature>
<protein>
    <submittedName>
        <fullName evidence="2">Uncharacterized protein</fullName>
    </submittedName>
</protein>
<feature type="region of interest" description="Disordered" evidence="1">
    <location>
        <begin position="484"/>
        <end position="510"/>
    </location>
</feature>
<sequence length="1614" mass="176667">MHPFEDFTFLLSVPAPTASGRGLLSDSSDSAENDAPRQRRARRAVARSNAASASTENCSASGSRLPGRAEGPSRLAPQETPASARCRSETAPVRRRWREPQRQATRGPVGELPSSFTHFQGRDKDDVSKKRVSRRREATAAAVAAEKRALELYRQRRKQAEERAAALKAKAEEEAEREERERVREGERQAAIAAQRRRLEAEQLRELEAHLEREKRLRQAQQEVRQASRAVAALRRLEEAREAERQAAEDKQRRRDLVRQMERDRTQACVRAAERQRLQEERLLSACEQGRREHGGRLEGDGREERVSGGHEVQTETASRWKDGKARVPAAAVAATPLCRRDEKSEEKTRGNFLSSSTLRRLQTRERDFASSFLHRQGVGLHVPPRRDVELGRRYTRYDAHSLRGIAPRQYGGSSMPEPDGQRTVLLVTDREQQRNANLLSPARAYSQTNSRRSTAVCTPVSVAFSTEAAGVSGGVHTPRLRPEKARVAPRTGDHPACRERENLPLFPNSSTSSFEDFPAFASGTQRRSPPAAHFGSVAWSRVGTEPDGCWRFKRRPSEADSACEEAPRQDEERQRVLFETRSCQQPAPRSAYAFVPEGEERENFWTRSGEAHFDSEPGEASEELAQRGASPRAFAWCAESLLSVSLFSSPARTARSSPEPSTRCARVEASPEEKEAFAPSPEEGAVPRWGEQARGFYAEEDAPSVGSPCRDSGCFAGSWDKENCHENLDERRAFERKRVETHAQAAGISSQPPCRCGKLPREFSFARLPPSPCFCSCASPSPCPPQCPSRAALPCQGDRSSATAAVAATRQGRDTETRVSSCAPRSGGLLPARSEDASRHPDASRGAFSHSESSEDRTDSDKRDGPAEQSDAEKRLIVASRSPGPFATRSPLSPASAALRETPSFGRGGKGRKTLFSHTKESEQSDEEVSGLRLRNRGNEREARLSPSSRSTDAFPYSQTPRRSCPHASLCREVPSAFSNLPSLLLGLCSREENQERREERHSVKNAEGEREPGDESARHHARRATARGKKIFDFAAEVYLQQCEEEGARRERDQHLFDEGGSEGDGSEEVWFSRNENRAFIREARQVGVARTSSASASEESLGRGEAAKEARKEGWSSQPTPSSSRATYATEAPFLLSPWEGVSAPLSFEETKRRSLATSADQSRCLSSQEGAAGRKATAPLLSERSSGPHAASAEPPASPVSPSPLLPSSAVSSLPSYSRPPSHSHPSVIVSARFSSRQTQGFPVFAEGASARVARVEENCEALPGREEAFSVADSPGASPAPQHGVQGRANGQRDAQDEDKTGKETESENPAQPSGCRDSNPQARRRSRVALPPSLLSSSLLLSSLLSSSLSSSVLSSSLHSSSSAGSSNAVWSPVRSRAMCGDTCGAFEGPDARESEERQEAERQETGAETERRHRPDGGAFRRSSGAASPSSSVSLASSSCAETTCRSGGCTRALGDLRKKRSLLVRTSEAGPCGRFLSGKRQFSGEKGTGDSREGLRQREASAQRRVPRHRSTSTSAGNAREGREVEGKRKKREEGKSLAEKEDDGHQGDEEDGGEEEPEKDEAAMPKRDRQTQKENEALRENASGKGDARIEGNGFDREDEERGKL</sequence>
<accession>A0A0F7UG06</accession>
<feature type="compositionally biased region" description="Polar residues" evidence="1">
    <location>
        <begin position="1313"/>
        <end position="1327"/>
    </location>
</feature>
<feature type="compositionally biased region" description="Basic and acidic residues" evidence="1">
    <location>
        <begin position="1569"/>
        <end position="1588"/>
    </location>
</feature>
<evidence type="ECO:0000313" key="2">
    <source>
        <dbReference type="EMBL" id="CEL68813.1"/>
    </source>
</evidence>
<feature type="region of interest" description="Disordered" evidence="1">
    <location>
        <begin position="998"/>
        <end position="1026"/>
    </location>
</feature>
<feature type="region of interest" description="Disordered" evidence="1">
    <location>
        <begin position="1088"/>
        <end position="1132"/>
    </location>
</feature>
<feature type="compositionally biased region" description="Basic and acidic residues" evidence="1">
    <location>
        <begin position="484"/>
        <end position="503"/>
    </location>
</feature>
<evidence type="ECO:0000256" key="1">
    <source>
        <dbReference type="SAM" id="MobiDB-lite"/>
    </source>
</evidence>
<feature type="compositionally biased region" description="Basic and acidic residues" evidence="1">
    <location>
        <begin position="853"/>
        <end position="877"/>
    </location>
</feature>
<feature type="region of interest" description="Disordered" evidence="1">
    <location>
        <begin position="1388"/>
        <end position="1614"/>
    </location>
</feature>
<feature type="compositionally biased region" description="Basic and acidic residues" evidence="1">
    <location>
        <begin position="1595"/>
        <end position="1614"/>
    </location>
</feature>
<feature type="compositionally biased region" description="Low complexity" evidence="1">
    <location>
        <begin position="1092"/>
        <end position="1102"/>
    </location>
</feature>
<feature type="compositionally biased region" description="Low complexity" evidence="1">
    <location>
        <begin position="1430"/>
        <end position="1448"/>
    </location>
</feature>
<feature type="compositionally biased region" description="Polar residues" evidence="1">
    <location>
        <begin position="1118"/>
        <end position="1130"/>
    </location>
</feature>
<feature type="compositionally biased region" description="Basic and acidic residues" evidence="1">
    <location>
        <begin position="834"/>
        <end position="844"/>
    </location>
</feature>
<feature type="compositionally biased region" description="Basic and acidic residues" evidence="1">
    <location>
        <begin position="1528"/>
        <end position="1556"/>
    </location>
</feature>
<dbReference type="EMBL" id="LN714485">
    <property type="protein sequence ID" value="CEL68813.1"/>
    <property type="molecule type" value="Genomic_DNA"/>
</dbReference>
<feature type="compositionally biased region" description="Low complexity" evidence="1">
    <location>
        <begin position="1210"/>
        <end position="1231"/>
    </location>
</feature>
<feature type="compositionally biased region" description="Basic and acidic residues" evidence="1">
    <location>
        <begin position="1495"/>
        <end position="1510"/>
    </location>
</feature>